<reference evidence="4 5" key="1">
    <citation type="submission" date="2020-08" db="EMBL/GenBank/DDBJ databases">
        <title>Plant Genome Project.</title>
        <authorList>
            <person name="Zhang R.-G."/>
        </authorList>
    </citation>
    <scope>NUCLEOTIDE SEQUENCE [LARGE SCALE GENOMIC DNA]</scope>
    <source>
        <strain evidence="4">WSP0</strain>
        <tissue evidence="4">Leaf</tissue>
    </source>
</reference>
<dbReference type="SMART" id="SM00108">
    <property type="entry name" value="B_lectin"/>
    <property type="match status" value="1"/>
</dbReference>
<dbReference type="PROSITE" id="PS50927">
    <property type="entry name" value="BULB_LECTIN"/>
    <property type="match status" value="1"/>
</dbReference>
<dbReference type="InterPro" id="IPR001480">
    <property type="entry name" value="Bulb-type_lectin_dom"/>
</dbReference>
<proteinExistence type="predicted"/>
<name>A0AAV6JXL3_9ERIC</name>
<sequence>MVDKYNADMQLHGAEVVEMMKLAVWCLQSDYQRRPSMTVVVLVLEGFVSVEDNLDYNFINAPAIRTKAATGEDVDAIHDGTPLFAVDLSGPRGTFTFASVVDPLLISTASRDRSIFCTSFPLPSFPQIDYGTYLTVTEINAPQLVWSANRDRLVELNATLKFTGNGDLRLEDADGDLVWSTNTGLRLNEFGNLVLFDRNNATVWQSFDHPTDSLLLGQKLVSGRKLIARTSSSDFSQGMFSLSVRNGSLLAYLEANSPVVYYQSMLKVITEKVDVYSFGVVALEILCGRKNLDRSQPEEDMHLLRLFERKGEEGQLLDMVDKYNGDMQLHGAEVAELMKVAVWCLQSDYQRRPSMTVVVQVLEGFVSVQDNLDYNFINVPARRTVAATGENMDAIDDGTPLLASVLSRPSSGGGGGGGYGGDGGGGGGGGDVVVVVEWWWRRHGGGGDVVVAAAALWWWRRGGGGGGGGDVVVVVAAALW</sequence>
<comment type="caution">
    <text evidence="4">The sequence shown here is derived from an EMBL/GenBank/DDBJ whole genome shotgun (WGS) entry which is preliminary data.</text>
</comment>
<dbReference type="FunFam" id="2.90.10.30:FF:000003">
    <property type="entry name" value="Os04g0303100 protein"/>
    <property type="match status" value="1"/>
</dbReference>
<organism evidence="4 5">
    <name type="scientific">Rhododendron griersonianum</name>
    <dbReference type="NCBI Taxonomy" id="479676"/>
    <lineage>
        <taxon>Eukaryota</taxon>
        <taxon>Viridiplantae</taxon>
        <taxon>Streptophyta</taxon>
        <taxon>Embryophyta</taxon>
        <taxon>Tracheophyta</taxon>
        <taxon>Spermatophyta</taxon>
        <taxon>Magnoliopsida</taxon>
        <taxon>eudicotyledons</taxon>
        <taxon>Gunneridae</taxon>
        <taxon>Pentapetalae</taxon>
        <taxon>asterids</taxon>
        <taxon>Ericales</taxon>
        <taxon>Ericaceae</taxon>
        <taxon>Ericoideae</taxon>
        <taxon>Rhodoreae</taxon>
        <taxon>Rhododendron</taxon>
    </lineage>
</organism>
<dbReference type="SUPFAM" id="SSF56112">
    <property type="entry name" value="Protein kinase-like (PK-like)"/>
    <property type="match status" value="1"/>
</dbReference>
<evidence type="ECO:0000259" key="3">
    <source>
        <dbReference type="PROSITE" id="PS50927"/>
    </source>
</evidence>
<evidence type="ECO:0000313" key="5">
    <source>
        <dbReference type="Proteomes" id="UP000823749"/>
    </source>
</evidence>
<evidence type="ECO:0000313" key="4">
    <source>
        <dbReference type="EMBL" id="KAG5544913.1"/>
    </source>
</evidence>
<evidence type="ECO:0000256" key="2">
    <source>
        <dbReference type="ARBA" id="ARBA00023180"/>
    </source>
</evidence>
<feature type="domain" description="Bulb-type lectin" evidence="3">
    <location>
        <begin position="101"/>
        <end position="216"/>
    </location>
</feature>
<dbReference type="PANTHER" id="PTHR47976:SF30">
    <property type="entry name" value="RECEPTOR-LIKE SERINE_THREONINE-PROTEIN KINASE"/>
    <property type="match status" value="1"/>
</dbReference>
<accession>A0AAV6JXL3</accession>
<dbReference type="InterPro" id="IPR051343">
    <property type="entry name" value="G-type_lectin_kinases/EP1-like"/>
</dbReference>
<dbReference type="AlphaFoldDB" id="A0AAV6JXL3"/>
<dbReference type="EMBL" id="JACTNZ010000006">
    <property type="protein sequence ID" value="KAG5544913.1"/>
    <property type="molecule type" value="Genomic_DNA"/>
</dbReference>
<dbReference type="Proteomes" id="UP000823749">
    <property type="component" value="Chromosome 6"/>
</dbReference>
<dbReference type="Gene3D" id="2.90.10.30">
    <property type="match status" value="1"/>
</dbReference>
<dbReference type="SUPFAM" id="SSF51110">
    <property type="entry name" value="alpha-D-mannose-specific plant lectins"/>
    <property type="match status" value="1"/>
</dbReference>
<dbReference type="InterPro" id="IPR011009">
    <property type="entry name" value="Kinase-like_dom_sf"/>
</dbReference>
<gene>
    <name evidence="4" type="ORF">RHGRI_017391</name>
</gene>
<keyword evidence="1" id="KW-0732">Signal</keyword>
<protein>
    <recommendedName>
        <fullName evidence="3">Bulb-type lectin domain-containing protein</fullName>
    </recommendedName>
</protein>
<keyword evidence="2" id="KW-0325">Glycoprotein</keyword>
<dbReference type="PANTHER" id="PTHR47976">
    <property type="entry name" value="G-TYPE LECTIN S-RECEPTOR-LIKE SERINE/THREONINE-PROTEIN KINASE SD2-5"/>
    <property type="match status" value="1"/>
</dbReference>
<evidence type="ECO:0000256" key="1">
    <source>
        <dbReference type="ARBA" id="ARBA00022729"/>
    </source>
</evidence>
<keyword evidence="5" id="KW-1185">Reference proteome</keyword>
<dbReference type="InterPro" id="IPR036426">
    <property type="entry name" value="Bulb-type_lectin_dom_sf"/>
</dbReference>
<dbReference type="Gene3D" id="1.10.510.10">
    <property type="entry name" value="Transferase(Phosphotransferase) domain 1"/>
    <property type="match status" value="1"/>
</dbReference>
<dbReference type="Pfam" id="PF01453">
    <property type="entry name" value="B_lectin"/>
    <property type="match status" value="1"/>
</dbReference>
<dbReference type="CDD" id="cd00028">
    <property type="entry name" value="B_lectin"/>
    <property type="match status" value="1"/>
</dbReference>